<accession>A0ABR1IIS2</accession>
<sequence>MATASNVESEIIELQVDSAEPESNDKIKTEFHPSTNIPDKYESFDEFGKREKLDSGIPLQQHPWEPFPTRFDYEVAEFALQAGLNKGLTDELINLIHKGSSPGIKLSINNSADMDKLWDMASFKSPEFQKTTVAADFQKEEWQFDLHFRPLWDWVMDIATNKELASELVWDACHHYKFDINNTQWEWFIEESWSADLWWRIQNCQSMENLF</sequence>
<evidence type="ECO:0000313" key="3">
    <source>
        <dbReference type="Proteomes" id="UP001498398"/>
    </source>
</evidence>
<name>A0ABR1IIS2_9AGAR</name>
<protein>
    <submittedName>
        <fullName evidence="2">Uncharacterized protein</fullName>
    </submittedName>
</protein>
<evidence type="ECO:0000313" key="2">
    <source>
        <dbReference type="EMBL" id="KAK7433751.1"/>
    </source>
</evidence>
<proteinExistence type="predicted"/>
<organism evidence="2 3">
    <name type="scientific">Marasmiellus scandens</name>
    <dbReference type="NCBI Taxonomy" id="2682957"/>
    <lineage>
        <taxon>Eukaryota</taxon>
        <taxon>Fungi</taxon>
        <taxon>Dikarya</taxon>
        <taxon>Basidiomycota</taxon>
        <taxon>Agaricomycotina</taxon>
        <taxon>Agaricomycetes</taxon>
        <taxon>Agaricomycetidae</taxon>
        <taxon>Agaricales</taxon>
        <taxon>Marasmiineae</taxon>
        <taxon>Omphalotaceae</taxon>
        <taxon>Marasmiellus</taxon>
    </lineage>
</organism>
<evidence type="ECO:0000256" key="1">
    <source>
        <dbReference type="SAM" id="MobiDB-lite"/>
    </source>
</evidence>
<reference evidence="2 3" key="1">
    <citation type="submission" date="2024-01" db="EMBL/GenBank/DDBJ databases">
        <title>A draft genome for the cacao thread blight pathogen Marasmiellus scandens.</title>
        <authorList>
            <person name="Baruah I.K."/>
            <person name="Leung J."/>
            <person name="Bukari Y."/>
            <person name="Amoako-Attah I."/>
            <person name="Meinhardt L.W."/>
            <person name="Bailey B.A."/>
            <person name="Cohen S.P."/>
        </authorList>
    </citation>
    <scope>NUCLEOTIDE SEQUENCE [LARGE SCALE GENOMIC DNA]</scope>
    <source>
        <strain evidence="2 3">GH-19</strain>
    </source>
</reference>
<gene>
    <name evidence="2" type="ORF">VKT23_020578</name>
</gene>
<dbReference type="Proteomes" id="UP001498398">
    <property type="component" value="Unassembled WGS sequence"/>
</dbReference>
<comment type="caution">
    <text evidence="2">The sequence shown here is derived from an EMBL/GenBank/DDBJ whole genome shotgun (WGS) entry which is preliminary data.</text>
</comment>
<feature type="region of interest" description="Disordered" evidence="1">
    <location>
        <begin position="1"/>
        <end position="35"/>
    </location>
</feature>
<keyword evidence="3" id="KW-1185">Reference proteome</keyword>
<dbReference type="EMBL" id="JBANRG010000141">
    <property type="protein sequence ID" value="KAK7433751.1"/>
    <property type="molecule type" value="Genomic_DNA"/>
</dbReference>